<dbReference type="AlphaFoldDB" id="A0A382ZHH0"/>
<proteinExistence type="predicted"/>
<organism evidence="1">
    <name type="scientific">marine metagenome</name>
    <dbReference type="NCBI Taxonomy" id="408172"/>
    <lineage>
        <taxon>unclassified sequences</taxon>
        <taxon>metagenomes</taxon>
        <taxon>ecological metagenomes</taxon>
    </lineage>
</organism>
<feature type="non-terminal residue" evidence="1">
    <location>
        <position position="1"/>
    </location>
</feature>
<reference evidence="1" key="1">
    <citation type="submission" date="2018-05" db="EMBL/GenBank/DDBJ databases">
        <authorList>
            <person name="Lanie J.A."/>
            <person name="Ng W.-L."/>
            <person name="Kazmierczak K.M."/>
            <person name="Andrzejewski T.M."/>
            <person name="Davidsen T.M."/>
            <person name="Wayne K.J."/>
            <person name="Tettelin H."/>
            <person name="Glass J.I."/>
            <person name="Rusch D."/>
            <person name="Podicherti R."/>
            <person name="Tsui H.-C.T."/>
            <person name="Winkler M.E."/>
        </authorList>
    </citation>
    <scope>NUCLEOTIDE SEQUENCE</scope>
</reference>
<name>A0A382ZHH0_9ZZZZ</name>
<accession>A0A382ZHH0</accession>
<protein>
    <submittedName>
        <fullName evidence="1">Uncharacterized protein</fullName>
    </submittedName>
</protein>
<dbReference type="EMBL" id="UINC01183393">
    <property type="protein sequence ID" value="SVD94138.1"/>
    <property type="molecule type" value="Genomic_DNA"/>
</dbReference>
<gene>
    <name evidence="1" type="ORF">METZ01_LOCUS446992</name>
</gene>
<evidence type="ECO:0000313" key="1">
    <source>
        <dbReference type="EMBL" id="SVD94138.1"/>
    </source>
</evidence>
<sequence>GGIDIDAGSAGINVDSTGGITVGGTNATGVTLGKSDTTVTVAGSLDVNGTVTTIDSANTYIADKFMIIASGSATDTDGGVLIQNSAGAGYALGYDSGIDRWVFDADLAHNATDIGPDAYVGVIETGTGHGDSQAVPIYGGTTNGVGTIYIDTDAGDQGIWIYS</sequence>